<dbReference type="KEGG" id="vg:75690716"/>
<evidence type="ECO:0000313" key="2">
    <source>
        <dbReference type="Proteomes" id="UP000827432"/>
    </source>
</evidence>
<evidence type="ECO:0000313" key="1">
    <source>
        <dbReference type="EMBL" id="QWM90414.1"/>
    </source>
</evidence>
<dbReference type="RefSeq" id="YP_010359986.1">
    <property type="nucleotide sequence ID" value="NC_062779.1"/>
</dbReference>
<keyword evidence="2" id="KW-1185">Reference proteome</keyword>
<reference evidence="1 2" key="1">
    <citation type="submission" date="2021-04" db="EMBL/GenBank/DDBJ databases">
        <authorList>
            <person name="Shkoporov A.N."/>
            <person name="Stockdale S.R."/>
            <person name="Guerin E."/>
            <person name="Ross R.P."/>
            <person name="Hill C."/>
        </authorList>
    </citation>
    <scope>NUCLEOTIDE SEQUENCE [LARGE SCALE GENOMIC DNA]</scope>
    <source>
        <strain evidence="2">cr2_1</strain>
    </source>
</reference>
<proteinExistence type="predicted"/>
<sequence length="107" mass="12730">MKRDRAVIYKDFYTNKFSAVKAVIVVYLDAAFEDFFTQYPFNSKNFKDYDHDKMLKHIVFDLCRIMGDAGFRLYELLTDYVDDVYNRNEIEQCARAVLDNIKLTDVN</sequence>
<dbReference type="EMBL" id="MZ130489">
    <property type="protein sequence ID" value="QWM90414.1"/>
    <property type="molecule type" value="Genomic_DNA"/>
</dbReference>
<dbReference type="GeneID" id="75690716"/>
<protein>
    <submittedName>
        <fullName evidence="1">Uncharacterized protein</fullName>
    </submittedName>
</protein>
<name>A0AAE7V330_9CAUD</name>
<accession>A0AAE7V330</accession>
<organism evidence="1 2">
    <name type="scientific">uncultured phage cr2_1</name>
    <dbReference type="NCBI Taxonomy" id="2986394"/>
    <lineage>
        <taxon>Viruses</taxon>
        <taxon>Duplodnaviria</taxon>
        <taxon>Heunggongvirae</taxon>
        <taxon>Uroviricota</taxon>
        <taxon>Caudoviricetes</taxon>
        <taxon>Crassvirales</taxon>
        <taxon>Crevaviridae</taxon>
        <taxon>Coarsevirinae</taxon>
        <taxon>Junduvirus</taxon>
        <taxon>Junduvirus communis</taxon>
    </lineage>
</organism>
<dbReference type="Proteomes" id="UP000827432">
    <property type="component" value="Segment"/>
</dbReference>
<gene>
    <name evidence="1" type="primary">gp_26551</name>
</gene>